<evidence type="ECO:0000256" key="12">
    <source>
        <dbReference type="RuleBase" id="RU003832"/>
    </source>
</evidence>
<gene>
    <name evidence="15" type="ORF">RRG08_007085</name>
</gene>
<dbReference type="InterPro" id="IPR038577">
    <property type="entry name" value="GT10-like_C_sf"/>
</dbReference>
<dbReference type="GO" id="GO:0032580">
    <property type="term" value="C:Golgi cisterna membrane"/>
    <property type="evidence" value="ECO:0007669"/>
    <property type="project" value="UniProtKB-SubCell"/>
</dbReference>
<accession>A0AAE1D255</accession>
<comment type="pathway">
    <text evidence="2">Protein modification; protein glycosylation.</text>
</comment>
<evidence type="ECO:0000256" key="8">
    <source>
        <dbReference type="ARBA" id="ARBA00022989"/>
    </source>
</evidence>
<comment type="subcellular location">
    <subcellularLocation>
        <location evidence="1">Golgi apparatus membrane</location>
        <topology evidence="1">Single-pass type II membrane protein</topology>
    </subcellularLocation>
    <subcellularLocation>
        <location evidence="12">Golgi apparatus</location>
        <location evidence="12">Golgi stack membrane</location>
        <topology evidence="12">Single-pass type II membrane protein</topology>
    </subcellularLocation>
</comment>
<evidence type="ECO:0000259" key="14">
    <source>
        <dbReference type="Pfam" id="PF17039"/>
    </source>
</evidence>
<dbReference type="Pfam" id="PF17039">
    <property type="entry name" value="Glyco_tran_10_N"/>
    <property type="match status" value="1"/>
</dbReference>
<evidence type="ECO:0000256" key="11">
    <source>
        <dbReference type="ARBA" id="ARBA00023180"/>
    </source>
</evidence>
<keyword evidence="7" id="KW-0735">Signal-anchor</keyword>
<dbReference type="SUPFAM" id="SSF53756">
    <property type="entry name" value="UDP-Glycosyltransferase/glycogen phosphorylase"/>
    <property type="match status" value="1"/>
</dbReference>
<evidence type="ECO:0000313" key="15">
    <source>
        <dbReference type="EMBL" id="KAK3752847.1"/>
    </source>
</evidence>
<evidence type="ECO:0000256" key="2">
    <source>
        <dbReference type="ARBA" id="ARBA00004922"/>
    </source>
</evidence>
<evidence type="ECO:0000256" key="5">
    <source>
        <dbReference type="ARBA" id="ARBA00022679"/>
    </source>
</evidence>
<reference evidence="15" key="1">
    <citation type="journal article" date="2023" name="G3 (Bethesda)">
        <title>A reference genome for the long-term kleptoplast-retaining sea slug Elysia crispata morphotype clarki.</title>
        <authorList>
            <person name="Eastman K.E."/>
            <person name="Pendleton A.L."/>
            <person name="Shaikh M.A."/>
            <person name="Suttiyut T."/>
            <person name="Ogas R."/>
            <person name="Tomko P."/>
            <person name="Gavelis G."/>
            <person name="Widhalm J.R."/>
            <person name="Wisecaver J.H."/>
        </authorList>
    </citation>
    <scope>NUCLEOTIDE SEQUENCE</scope>
    <source>
        <strain evidence="15">ECLA1</strain>
    </source>
</reference>
<keyword evidence="6 12" id="KW-0812">Transmembrane</keyword>
<dbReference type="FunFam" id="3.40.50.11660:FF:000004">
    <property type="entry name" value="Glycoprotein 3-alpha-L-fucosyltransferase A"/>
    <property type="match status" value="1"/>
</dbReference>
<keyword evidence="4 12" id="KW-0328">Glycosyltransferase</keyword>
<dbReference type="InterPro" id="IPR055270">
    <property type="entry name" value="Glyco_tran_10_C"/>
</dbReference>
<dbReference type="Gene3D" id="3.40.50.11660">
    <property type="entry name" value="Glycosyl transferase family 10, C-terminal domain"/>
    <property type="match status" value="1"/>
</dbReference>
<evidence type="ECO:0000259" key="13">
    <source>
        <dbReference type="Pfam" id="PF00852"/>
    </source>
</evidence>
<dbReference type="EC" id="2.4.1.-" evidence="12"/>
<evidence type="ECO:0000256" key="7">
    <source>
        <dbReference type="ARBA" id="ARBA00022968"/>
    </source>
</evidence>
<organism evidence="15 16">
    <name type="scientific">Elysia crispata</name>
    <name type="common">lettuce slug</name>
    <dbReference type="NCBI Taxonomy" id="231223"/>
    <lineage>
        <taxon>Eukaryota</taxon>
        <taxon>Metazoa</taxon>
        <taxon>Spiralia</taxon>
        <taxon>Lophotrochozoa</taxon>
        <taxon>Mollusca</taxon>
        <taxon>Gastropoda</taxon>
        <taxon>Heterobranchia</taxon>
        <taxon>Euthyneura</taxon>
        <taxon>Panpulmonata</taxon>
        <taxon>Sacoglossa</taxon>
        <taxon>Placobranchoidea</taxon>
        <taxon>Plakobranchidae</taxon>
        <taxon>Elysia</taxon>
    </lineage>
</organism>
<feature type="domain" description="Fucosyltransferase C-terminal" evidence="13">
    <location>
        <begin position="296"/>
        <end position="454"/>
    </location>
</feature>
<dbReference type="Proteomes" id="UP001283361">
    <property type="component" value="Unassembled WGS sequence"/>
</dbReference>
<dbReference type="GO" id="GO:0000139">
    <property type="term" value="C:Golgi membrane"/>
    <property type="evidence" value="ECO:0007669"/>
    <property type="project" value="UniProtKB-SubCell"/>
</dbReference>
<proteinExistence type="inferred from homology"/>
<dbReference type="GO" id="GO:0008417">
    <property type="term" value="F:fucosyltransferase activity"/>
    <property type="evidence" value="ECO:0007669"/>
    <property type="project" value="InterPro"/>
</dbReference>
<evidence type="ECO:0000256" key="10">
    <source>
        <dbReference type="ARBA" id="ARBA00023136"/>
    </source>
</evidence>
<sequence length="485" mass="56650">MGRQAIKEPPAQLKNTACVSNTLYSQDIWKMTRLLSHLPGLLLVFGILTLCSMLILTAFPSWHKTKENAKRPPKGIFLRIEPTIKMFGSGPKTAPKHMESLPTLPKRRKGMYVGSTGQHKFYRTKPRDWFVDPQIIKRYCRETNLTQCSPPPRRSELEKQADRDARGRPFRVTVYREFSPDPTEPNFSECNYNNCVYAGKEVTPQSDAVFVYAVGLDENFPQPPVRLPHQVFIFSAYEPVTVLYSTAISHSNSKWRKFFNATMTYRLDSDIFKNYGLLDFQPKTQKDLPDYRAIARSKSRTAIWFVSHCKTQSNRMAYVKEMQKYITIDVFGKCGEKCEVKDERCVEDFNVTYRFYLAFENSFTTDYVTEKFFKLFIDDTHIVPVVRGDVDYNREFPEKSLVNAADFRGPKELALFLKHLEENEAEYSKYLEVKDRYRAVEIDRWCSLCQYLHKLWSLPESRRHRVVDLREDLVLGHVRTPPPLL</sequence>
<keyword evidence="11" id="KW-0325">Glycoprotein</keyword>
<name>A0AAE1D255_9GAST</name>
<comment type="similarity">
    <text evidence="3 12">Belongs to the glycosyltransferase 10 family.</text>
</comment>
<dbReference type="Pfam" id="PF00852">
    <property type="entry name" value="Glyco_transf_10"/>
    <property type="match status" value="1"/>
</dbReference>
<dbReference type="EMBL" id="JAWDGP010005738">
    <property type="protein sequence ID" value="KAK3752847.1"/>
    <property type="molecule type" value="Genomic_DNA"/>
</dbReference>
<keyword evidence="8 12" id="KW-1133">Transmembrane helix</keyword>
<dbReference type="InterPro" id="IPR031481">
    <property type="entry name" value="Glyco_tran_10_N"/>
</dbReference>
<dbReference type="InterPro" id="IPR001503">
    <property type="entry name" value="Glyco_trans_10"/>
</dbReference>
<keyword evidence="16" id="KW-1185">Reference proteome</keyword>
<dbReference type="AlphaFoldDB" id="A0AAE1D255"/>
<evidence type="ECO:0000313" key="16">
    <source>
        <dbReference type="Proteomes" id="UP001283361"/>
    </source>
</evidence>
<keyword evidence="10 12" id="KW-0472">Membrane</keyword>
<dbReference type="PANTHER" id="PTHR48438">
    <property type="entry name" value="ALPHA-(1,3)-FUCOSYLTRANSFERASE C-RELATED"/>
    <property type="match status" value="1"/>
</dbReference>
<dbReference type="PANTHER" id="PTHR48438:SF1">
    <property type="entry name" value="ALPHA-(1,3)-FUCOSYLTRANSFERASE C-RELATED"/>
    <property type="match status" value="1"/>
</dbReference>
<evidence type="ECO:0000256" key="4">
    <source>
        <dbReference type="ARBA" id="ARBA00022676"/>
    </source>
</evidence>
<evidence type="ECO:0000256" key="1">
    <source>
        <dbReference type="ARBA" id="ARBA00004323"/>
    </source>
</evidence>
<keyword evidence="5 12" id="KW-0808">Transferase</keyword>
<feature type="domain" description="Fucosyltransferase N-terminal" evidence="14">
    <location>
        <begin position="185"/>
        <end position="276"/>
    </location>
</feature>
<evidence type="ECO:0000256" key="9">
    <source>
        <dbReference type="ARBA" id="ARBA00023034"/>
    </source>
</evidence>
<evidence type="ECO:0000256" key="3">
    <source>
        <dbReference type="ARBA" id="ARBA00008919"/>
    </source>
</evidence>
<keyword evidence="9 12" id="KW-0333">Golgi apparatus</keyword>
<evidence type="ECO:0000256" key="6">
    <source>
        <dbReference type="ARBA" id="ARBA00022692"/>
    </source>
</evidence>
<protein>
    <recommendedName>
        <fullName evidence="12">Fucosyltransferase</fullName>
        <ecNumber evidence="12">2.4.1.-</ecNumber>
    </recommendedName>
</protein>
<comment type="caution">
    <text evidence="15">The sequence shown here is derived from an EMBL/GenBank/DDBJ whole genome shotgun (WGS) entry which is preliminary data.</text>
</comment>
<feature type="transmembrane region" description="Helical" evidence="12">
    <location>
        <begin position="40"/>
        <end position="62"/>
    </location>
</feature>